<geneLocation type="mitochondrion" evidence="2"/>
<organism evidence="2">
    <name type="scientific">Bulla sp. TLT-2006</name>
    <dbReference type="NCBI Taxonomy" id="407128"/>
    <lineage>
        <taxon>Eukaryota</taxon>
        <taxon>Metazoa</taxon>
        <taxon>Spiralia</taxon>
        <taxon>Lophotrochozoa</taxon>
        <taxon>Mollusca</taxon>
        <taxon>Gastropoda</taxon>
        <taxon>Heterobranchia</taxon>
        <taxon>Euthyneura</taxon>
        <taxon>Tectipleura</taxon>
        <taxon>Cephalaspidea</taxon>
        <taxon>Bulloidea</taxon>
        <taxon>Bullidae</taxon>
        <taxon>Bulla</taxon>
    </lineage>
</organism>
<sequence>MKLFSLFCLSTMFLMPFAGGPLSLGALLVLLSLGMVCGISVVGSWWYSYVLFLVYIGGLLVMFIYVCLISSNNSFTSSMSVLGVTAIVLFSSLFLSSKFMNKVSLFDAGSMFMFSGNLWAYIGLVLLLLMMLLVIVRSSGSGSVVVS</sequence>
<keyword evidence="1" id="KW-1133">Transmembrane helix</keyword>
<dbReference type="EMBL" id="DQ991930">
    <property type="protein sequence ID" value="ABL09034.1"/>
    <property type="molecule type" value="Genomic_DNA"/>
</dbReference>
<keyword evidence="1" id="KW-0472">Membrane</keyword>
<dbReference type="AlphaFoldDB" id="E6Y145"/>
<feature type="transmembrane region" description="Helical" evidence="1">
    <location>
        <begin position="80"/>
        <end position="98"/>
    </location>
</feature>
<feature type="transmembrane region" description="Helical" evidence="1">
    <location>
        <begin position="118"/>
        <end position="136"/>
    </location>
</feature>
<keyword evidence="2" id="KW-0496">Mitochondrion</keyword>
<accession>E6Y145</accession>
<keyword evidence="1" id="KW-0812">Transmembrane</keyword>
<feature type="transmembrane region" description="Helical" evidence="1">
    <location>
        <begin position="49"/>
        <end position="68"/>
    </location>
</feature>
<evidence type="ECO:0000256" key="1">
    <source>
        <dbReference type="SAM" id="Phobius"/>
    </source>
</evidence>
<gene>
    <name evidence="2" type="primary">ND6</name>
</gene>
<evidence type="ECO:0000313" key="2">
    <source>
        <dbReference type="EMBL" id="ABL09034.1"/>
    </source>
</evidence>
<proteinExistence type="predicted"/>
<reference evidence="2" key="1">
    <citation type="journal article" date="2011" name="Mar. Genomics">
        <title>Crawling through time: Transition of snails to slugs dating back to the Paleozoic, based on mitochondrial phylogenomics.</title>
        <authorList>
            <person name="Medina M."/>
            <person name="Lal S."/>
            <person name="Valles Y."/>
            <person name="Takaoka T.L."/>
            <person name="Dayrat B.A."/>
            <person name="Boore J.L."/>
            <person name="Gosliner T."/>
        </authorList>
    </citation>
    <scope>NUCLEOTIDE SEQUENCE</scope>
</reference>
<protein>
    <submittedName>
        <fullName evidence="2">NADH dehydrogenase subunit 6</fullName>
    </submittedName>
</protein>
<name>E6Y145_9GAST</name>